<dbReference type="Pfam" id="PF07963">
    <property type="entry name" value="N_methyl"/>
    <property type="match status" value="1"/>
</dbReference>
<keyword evidence="2" id="KW-0472">Membrane</keyword>
<evidence type="ECO:0000256" key="1">
    <source>
        <dbReference type="ARBA" id="ARBA00004167"/>
    </source>
</evidence>
<evidence type="ECO:0000259" key="3">
    <source>
        <dbReference type="Pfam" id="PF21444"/>
    </source>
</evidence>
<evidence type="ECO:0000259" key="4">
    <source>
        <dbReference type="Pfam" id="PF22229"/>
    </source>
</evidence>
<keyword evidence="6" id="KW-1185">Reference proteome</keyword>
<evidence type="ECO:0000313" key="5">
    <source>
        <dbReference type="EMBL" id="MDX6040045.1"/>
    </source>
</evidence>
<evidence type="ECO:0000256" key="2">
    <source>
        <dbReference type="SAM" id="Phobius"/>
    </source>
</evidence>
<dbReference type="InterPro" id="IPR045584">
    <property type="entry name" value="Pilin-like"/>
</dbReference>
<name>A0ABU4QML1_9ENTR</name>
<gene>
    <name evidence="5" type="ORF">SIK69_07520</name>
</gene>
<dbReference type="SUPFAM" id="SSF54523">
    <property type="entry name" value="Pili subunits"/>
    <property type="match status" value="1"/>
</dbReference>
<feature type="domain" description="CofB-like pilin" evidence="3">
    <location>
        <begin position="44"/>
        <end position="287"/>
    </location>
</feature>
<reference evidence="5 6" key="1">
    <citation type="submission" date="2023-11" db="EMBL/GenBank/DDBJ databases">
        <title>Scandinavium wanjuensis sp. nov., isolated from lettuce South Korea.</title>
        <authorList>
            <person name="Park J."/>
            <person name="Park S."/>
            <person name="Oh K.K."/>
            <person name="Cho G.S."/>
            <person name="Franz C.M.A.P."/>
        </authorList>
    </citation>
    <scope>NUCLEOTIDE SEQUENCE [LARGE SCALE GENOMIC DNA]</scope>
    <source>
        <strain evidence="5 6">V105_6</strain>
    </source>
</reference>
<feature type="domain" description="CofB C-terminal" evidence="4">
    <location>
        <begin position="382"/>
        <end position="555"/>
    </location>
</feature>
<accession>A0ABU4QML1</accession>
<proteinExistence type="predicted"/>
<dbReference type="InterPro" id="IPR048688">
    <property type="entry name" value="CofB-like_pilin_dom"/>
</dbReference>
<keyword evidence="2" id="KW-0812">Transmembrane</keyword>
<dbReference type="PROSITE" id="PS00409">
    <property type="entry name" value="PROKAR_NTER_METHYL"/>
    <property type="match status" value="1"/>
</dbReference>
<evidence type="ECO:0000313" key="6">
    <source>
        <dbReference type="Proteomes" id="UP001275664"/>
    </source>
</evidence>
<protein>
    <submittedName>
        <fullName evidence="5">Prepilin-type N-terminal cleavage/methylation domain-containing protein</fullName>
    </submittedName>
</protein>
<keyword evidence="2" id="KW-1133">Transmembrane helix</keyword>
<dbReference type="EMBL" id="JAWXRD010000009">
    <property type="protein sequence ID" value="MDX6040045.1"/>
    <property type="molecule type" value="Genomic_DNA"/>
</dbReference>
<dbReference type="Proteomes" id="UP001275664">
    <property type="component" value="Unassembled WGS sequence"/>
</dbReference>
<dbReference type="Pfam" id="PF22229">
    <property type="entry name" value="CofB_C"/>
    <property type="match status" value="1"/>
</dbReference>
<organism evidence="5 6">
    <name type="scientific">Scandinavium lactucae</name>
    <dbReference type="NCBI Taxonomy" id="3095028"/>
    <lineage>
        <taxon>Bacteria</taxon>
        <taxon>Pseudomonadati</taxon>
        <taxon>Pseudomonadota</taxon>
        <taxon>Gammaproteobacteria</taxon>
        <taxon>Enterobacterales</taxon>
        <taxon>Enterobacteriaceae</taxon>
        <taxon>Scandinavium</taxon>
    </lineage>
</organism>
<dbReference type="RefSeq" id="WP_319785776.1">
    <property type="nucleotide sequence ID" value="NZ_JAWXRD010000009.1"/>
</dbReference>
<dbReference type="NCBIfam" id="TIGR02532">
    <property type="entry name" value="IV_pilin_GFxxxE"/>
    <property type="match status" value="1"/>
</dbReference>
<dbReference type="Pfam" id="PF21444">
    <property type="entry name" value="CofB_pilin_dom"/>
    <property type="match status" value="1"/>
</dbReference>
<dbReference type="InterPro" id="IPR053972">
    <property type="entry name" value="CofB_C"/>
</dbReference>
<sequence length="576" mass="62040">MSLTKKSKGFTLLEMIIVMGIMGIILATITVYKKRQIEAVGRQNLANVVVGDIYGLLTFANEDVIGVDENGDGKADVLSLDNPLYDKKYVPNGDLKNKTYSQRVSNIALTDEIDNSGNYIQWDNSKGRGYFTSKSCKNGNNSVAEGTFFKEYLPCNQPTNSSHRDLVLERVDMVGDEQTHSIDRIDFIVAYNPGPTKSSDVQKFSIENYTTAFSEAFAHYGLVYSRADMIYRSTAMSSTANNYGKNWTLLKLKGAASEDDAIAFGSMASHMDEVALNMQQLGIRFSFAAGVGKYLKSDGSVGADNLCWNSTAGTMTHCLKVNEGSTGTDSKGRNDEDGVMHLTAETTDPADKDHTVTGTLMANVVFEGEVFNAQTGKFEQALMTNPVITYESFGNTRGSNSVVIDDPESYTADVADEPGSIQLPVQPCPTLPPDPDNPNLSTKKALMPRMVAAISSIVADAGKSESSDGSTGHDSDFADFINSGENRTAAKGLLDHLSGVAIQVNLEKPSTIQDDYNGAYWIISATTGVYDNASGQAVSVINPSSLSVVLTSWCSSIPQPDWEDGGKGARPPKISP</sequence>
<comment type="subcellular location">
    <subcellularLocation>
        <location evidence="1">Membrane</location>
        <topology evidence="1">Single-pass membrane protein</topology>
    </subcellularLocation>
</comment>
<feature type="transmembrane region" description="Helical" evidence="2">
    <location>
        <begin position="12"/>
        <end position="32"/>
    </location>
</feature>
<dbReference type="InterPro" id="IPR012902">
    <property type="entry name" value="N_methyl_site"/>
</dbReference>
<comment type="caution">
    <text evidence="5">The sequence shown here is derived from an EMBL/GenBank/DDBJ whole genome shotgun (WGS) entry which is preliminary data.</text>
</comment>